<organism evidence="1 2">
    <name type="scientific">Iphiclides podalirius</name>
    <name type="common">scarce swallowtail</name>
    <dbReference type="NCBI Taxonomy" id="110791"/>
    <lineage>
        <taxon>Eukaryota</taxon>
        <taxon>Metazoa</taxon>
        <taxon>Ecdysozoa</taxon>
        <taxon>Arthropoda</taxon>
        <taxon>Hexapoda</taxon>
        <taxon>Insecta</taxon>
        <taxon>Pterygota</taxon>
        <taxon>Neoptera</taxon>
        <taxon>Endopterygota</taxon>
        <taxon>Lepidoptera</taxon>
        <taxon>Glossata</taxon>
        <taxon>Ditrysia</taxon>
        <taxon>Papilionoidea</taxon>
        <taxon>Papilionidae</taxon>
        <taxon>Papilioninae</taxon>
        <taxon>Iphiclides</taxon>
    </lineage>
</organism>
<accession>A0ABN8HN70</accession>
<proteinExistence type="predicted"/>
<evidence type="ECO:0000313" key="1">
    <source>
        <dbReference type="EMBL" id="CAH2034247.1"/>
    </source>
</evidence>
<reference evidence="1" key="1">
    <citation type="submission" date="2022-03" db="EMBL/GenBank/DDBJ databases">
        <authorList>
            <person name="Martin H S."/>
        </authorList>
    </citation>
    <scope>NUCLEOTIDE SEQUENCE</scope>
</reference>
<keyword evidence="2" id="KW-1185">Reference proteome</keyword>
<protein>
    <submittedName>
        <fullName evidence="1">Uncharacterized protein</fullName>
    </submittedName>
</protein>
<sequence length="97" mass="10038">MGERFGLSWNASAPANGSKFLLTIHTGNSSLTLLLHAGFREALTATPEAGTSNSGLAGGWGGCSTPIGVEAGLQPRRLAGIATRTPRLLTPFLMDPF</sequence>
<evidence type="ECO:0000313" key="2">
    <source>
        <dbReference type="Proteomes" id="UP000837857"/>
    </source>
</evidence>
<feature type="non-terminal residue" evidence="1">
    <location>
        <position position="97"/>
    </location>
</feature>
<dbReference type="Proteomes" id="UP000837857">
    <property type="component" value="Chromosome 1"/>
</dbReference>
<gene>
    <name evidence="1" type="ORF">IPOD504_LOCUS44</name>
</gene>
<name>A0ABN8HN70_9NEOP</name>
<dbReference type="EMBL" id="OW152813">
    <property type="protein sequence ID" value="CAH2034247.1"/>
    <property type="molecule type" value="Genomic_DNA"/>
</dbReference>